<accession>A0A5N5CY24</accession>
<dbReference type="SFLD" id="SFLDS00019">
    <property type="entry name" value="Glutathione_Transferase_(cytos"/>
    <property type="match status" value="1"/>
</dbReference>
<evidence type="ECO:0000259" key="2">
    <source>
        <dbReference type="PROSITE" id="PS50405"/>
    </source>
</evidence>
<dbReference type="GO" id="GO:0016740">
    <property type="term" value="F:transferase activity"/>
    <property type="evidence" value="ECO:0007669"/>
    <property type="project" value="UniProtKB-KW"/>
</dbReference>
<dbReference type="Gene3D" id="3.40.30.10">
    <property type="entry name" value="Glutaredoxin"/>
    <property type="match status" value="1"/>
</dbReference>
<dbReference type="InterPro" id="IPR036282">
    <property type="entry name" value="Glutathione-S-Trfase_C_sf"/>
</dbReference>
<reference evidence="3 4" key="1">
    <citation type="journal article" date="2019" name="Sci. Rep.">
        <title>A multi-omics analysis of the grapevine pathogen Lasiodiplodia theobromae reveals that temperature affects the expression of virulence- and pathogenicity-related genes.</title>
        <authorList>
            <person name="Felix C."/>
            <person name="Meneses R."/>
            <person name="Goncalves M.F.M."/>
            <person name="Tilleman L."/>
            <person name="Duarte A.S."/>
            <person name="Jorrin-Novo J.V."/>
            <person name="Van de Peer Y."/>
            <person name="Deforce D."/>
            <person name="Van Nieuwerburgh F."/>
            <person name="Esteves A.C."/>
            <person name="Alves A."/>
        </authorList>
    </citation>
    <scope>NUCLEOTIDE SEQUENCE [LARGE SCALE GENOMIC DNA]</scope>
    <source>
        <strain evidence="3 4">LA-SOL3</strain>
    </source>
</reference>
<dbReference type="PANTHER" id="PTHR43968">
    <property type="match status" value="1"/>
</dbReference>
<dbReference type="Proteomes" id="UP000325902">
    <property type="component" value="Unassembled WGS sequence"/>
</dbReference>
<sequence>MASYEAPGIPPKITFYTFPECPWCQRVQFILSDLKIPVEQVIINLDEPRPQWYLDINPRGLVPAIKFSNDVVVNEILYESNIISQFLVDLRPSHLLPASLADPAAPLRRAKIQFFIDTFMSKLGSQFRTLLLADNQDAKVDALLADVEKFIEPLLDSAGPFVDGSKELTYAETQVAPFLLRFYSLSNGTYLPTKLKSGLKSLPNFSKWAAATIEHPSIKSNYNEEAVVARSAQTVAKIKAKA</sequence>
<evidence type="ECO:0000313" key="3">
    <source>
        <dbReference type="EMBL" id="KAB2570206.1"/>
    </source>
</evidence>
<feature type="domain" description="GST C-terminal" evidence="2">
    <location>
        <begin position="105"/>
        <end position="238"/>
    </location>
</feature>
<gene>
    <name evidence="3" type="primary">GSTO1_0</name>
    <name evidence="3" type="ORF">DBV05_g11121</name>
</gene>
<evidence type="ECO:0000259" key="1">
    <source>
        <dbReference type="PROSITE" id="PS50404"/>
    </source>
</evidence>
<keyword evidence="3" id="KW-0808">Transferase</keyword>
<dbReference type="InterPro" id="IPR050983">
    <property type="entry name" value="GST_Omega/HSP26"/>
</dbReference>
<dbReference type="Gene3D" id="1.20.1050.10">
    <property type="match status" value="1"/>
</dbReference>
<dbReference type="GO" id="GO:0005737">
    <property type="term" value="C:cytoplasm"/>
    <property type="evidence" value="ECO:0007669"/>
    <property type="project" value="TreeGrafter"/>
</dbReference>
<protein>
    <submittedName>
        <fullName evidence="3">Glutathione S-transferase omega-1</fullName>
    </submittedName>
</protein>
<dbReference type="SUPFAM" id="SSF47616">
    <property type="entry name" value="GST C-terminal domain-like"/>
    <property type="match status" value="1"/>
</dbReference>
<dbReference type="CDD" id="cd00570">
    <property type="entry name" value="GST_N_family"/>
    <property type="match status" value="1"/>
</dbReference>
<name>A0A5N5CY24_9PEZI</name>
<dbReference type="EMBL" id="VCHE01000147">
    <property type="protein sequence ID" value="KAB2570206.1"/>
    <property type="molecule type" value="Genomic_DNA"/>
</dbReference>
<dbReference type="InterPro" id="IPR036249">
    <property type="entry name" value="Thioredoxin-like_sf"/>
</dbReference>
<dbReference type="PROSITE" id="PS50404">
    <property type="entry name" value="GST_NTER"/>
    <property type="match status" value="1"/>
</dbReference>
<dbReference type="PANTHER" id="PTHR43968:SF8">
    <property type="entry name" value="S-TRANSFERASE, PUTATIVE (AFU_ORTHOLOGUE AFUA_2G00590)-RELATED"/>
    <property type="match status" value="1"/>
</dbReference>
<evidence type="ECO:0000313" key="4">
    <source>
        <dbReference type="Proteomes" id="UP000325902"/>
    </source>
</evidence>
<dbReference type="InterPro" id="IPR040079">
    <property type="entry name" value="Glutathione_S-Trfase"/>
</dbReference>
<dbReference type="SFLD" id="SFLDG00358">
    <property type="entry name" value="Main_(cytGST)"/>
    <property type="match status" value="1"/>
</dbReference>
<keyword evidence="4" id="KW-1185">Reference proteome</keyword>
<dbReference type="Pfam" id="PF13417">
    <property type="entry name" value="GST_N_3"/>
    <property type="match status" value="1"/>
</dbReference>
<organism evidence="3 4">
    <name type="scientific">Lasiodiplodia theobromae</name>
    <dbReference type="NCBI Taxonomy" id="45133"/>
    <lineage>
        <taxon>Eukaryota</taxon>
        <taxon>Fungi</taxon>
        <taxon>Dikarya</taxon>
        <taxon>Ascomycota</taxon>
        <taxon>Pezizomycotina</taxon>
        <taxon>Dothideomycetes</taxon>
        <taxon>Dothideomycetes incertae sedis</taxon>
        <taxon>Botryosphaeriales</taxon>
        <taxon>Botryosphaeriaceae</taxon>
        <taxon>Lasiodiplodia</taxon>
    </lineage>
</organism>
<comment type="caution">
    <text evidence="3">The sequence shown here is derived from an EMBL/GenBank/DDBJ whole genome shotgun (WGS) entry which is preliminary data.</text>
</comment>
<dbReference type="OrthoDB" id="202840at2759"/>
<proteinExistence type="predicted"/>
<dbReference type="InterPro" id="IPR004045">
    <property type="entry name" value="Glutathione_S-Trfase_N"/>
</dbReference>
<dbReference type="PROSITE" id="PS50405">
    <property type="entry name" value="GST_CTER"/>
    <property type="match status" value="1"/>
</dbReference>
<dbReference type="SUPFAM" id="SSF52833">
    <property type="entry name" value="Thioredoxin-like"/>
    <property type="match status" value="1"/>
</dbReference>
<dbReference type="AlphaFoldDB" id="A0A5N5CY24"/>
<dbReference type="InterPro" id="IPR010987">
    <property type="entry name" value="Glutathione-S-Trfase_C-like"/>
</dbReference>
<feature type="domain" description="GST N-terminal" evidence="1">
    <location>
        <begin position="11"/>
        <end position="95"/>
    </location>
</feature>